<evidence type="ECO:0000313" key="1">
    <source>
        <dbReference type="EMBL" id="KAK5793335.1"/>
    </source>
</evidence>
<reference evidence="1 2" key="1">
    <citation type="submission" date="2023-03" db="EMBL/GenBank/DDBJ databases">
        <title>WGS of Gossypium arboreum.</title>
        <authorList>
            <person name="Yu D."/>
        </authorList>
    </citation>
    <scope>NUCLEOTIDE SEQUENCE [LARGE SCALE GENOMIC DNA]</scope>
    <source>
        <tissue evidence="1">Leaf</tissue>
    </source>
</reference>
<protein>
    <submittedName>
        <fullName evidence="1">Uncharacterized protein</fullName>
    </submittedName>
</protein>
<dbReference type="Proteomes" id="UP001358586">
    <property type="component" value="Chromosome 10"/>
</dbReference>
<comment type="caution">
    <text evidence="1">The sequence shown here is derived from an EMBL/GenBank/DDBJ whole genome shotgun (WGS) entry which is preliminary data.</text>
</comment>
<gene>
    <name evidence="1" type="ORF">PVK06_034478</name>
</gene>
<proteinExistence type="predicted"/>
<accession>A0ABR0NEC0</accession>
<evidence type="ECO:0000313" key="2">
    <source>
        <dbReference type="Proteomes" id="UP001358586"/>
    </source>
</evidence>
<name>A0ABR0NEC0_GOSAR</name>
<organism evidence="1 2">
    <name type="scientific">Gossypium arboreum</name>
    <name type="common">Tree cotton</name>
    <name type="synonym">Gossypium nanking</name>
    <dbReference type="NCBI Taxonomy" id="29729"/>
    <lineage>
        <taxon>Eukaryota</taxon>
        <taxon>Viridiplantae</taxon>
        <taxon>Streptophyta</taxon>
        <taxon>Embryophyta</taxon>
        <taxon>Tracheophyta</taxon>
        <taxon>Spermatophyta</taxon>
        <taxon>Magnoliopsida</taxon>
        <taxon>eudicotyledons</taxon>
        <taxon>Gunneridae</taxon>
        <taxon>Pentapetalae</taxon>
        <taxon>rosids</taxon>
        <taxon>malvids</taxon>
        <taxon>Malvales</taxon>
        <taxon>Malvaceae</taxon>
        <taxon>Malvoideae</taxon>
        <taxon>Gossypium</taxon>
    </lineage>
</organism>
<sequence>MVSICKATINDANLQLALPSPELPNELVFLPHPLMAKDYNGLIVGYVLAKMEDEINQCHGHIISLAVKLGLVIKLMNMF</sequence>
<keyword evidence="2" id="KW-1185">Reference proteome</keyword>
<dbReference type="EMBL" id="JARKNE010000010">
    <property type="protein sequence ID" value="KAK5793335.1"/>
    <property type="molecule type" value="Genomic_DNA"/>
</dbReference>